<evidence type="ECO:0000313" key="1">
    <source>
        <dbReference type="EMBL" id="CAA9994287.1"/>
    </source>
</evidence>
<proteinExistence type="predicted"/>
<dbReference type="OrthoDB" id="10069766at2759"/>
<evidence type="ECO:0000313" key="2">
    <source>
        <dbReference type="Proteomes" id="UP000479000"/>
    </source>
</evidence>
<keyword evidence="2" id="KW-1185">Reference proteome</keyword>
<sequence length="126" mass="14820">MLALFEVLSFKGWLDVRDILIKALGPVSFGQDVKVLHFNCYNFVAGGKVPYEFPGSVQRCAHFDFRRGSRHEEHSFHPERILAIPKEQIRLARYCSGRLLDFHTYDFQCERFLKILLKIITKKYIK</sequence>
<organism evidence="1 2">
    <name type="scientific">Nesidiocoris tenuis</name>
    <dbReference type="NCBI Taxonomy" id="355587"/>
    <lineage>
        <taxon>Eukaryota</taxon>
        <taxon>Metazoa</taxon>
        <taxon>Ecdysozoa</taxon>
        <taxon>Arthropoda</taxon>
        <taxon>Hexapoda</taxon>
        <taxon>Insecta</taxon>
        <taxon>Pterygota</taxon>
        <taxon>Neoptera</taxon>
        <taxon>Paraneoptera</taxon>
        <taxon>Hemiptera</taxon>
        <taxon>Heteroptera</taxon>
        <taxon>Panheteroptera</taxon>
        <taxon>Cimicomorpha</taxon>
        <taxon>Miridae</taxon>
        <taxon>Dicyphina</taxon>
        <taxon>Nesidiocoris</taxon>
    </lineage>
</organism>
<dbReference type="AlphaFoldDB" id="A0A6H5FWW5"/>
<accession>A0A6H5FWW5</accession>
<name>A0A6H5FWW5_9HEMI</name>
<gene>
    <name evidence="1" type="ORF">NTEN_LOCUS1103</name>
</gene>
<dbReference type="Proteomes" id="UP000479000">
    <property type="component" value="Unassembled WGS sequence"/>
</dbReference>
<dbReference type="EMBL" id="CADCXU010001887">
    <property type="protein sequence ID" value="CAA9994287.1"/>
    <property type="molecule type" value="Genomic_DNA"/>
</dbReference>
<reference evidence="1 2" key="1">
    <citation type="submission" date="2020-02" db="EMBL/GenBank/DDBJ databases">
        <authorList>
            <person name="Ferguson B K."/>
        </authorList>
    </citation>
    <scope>NUCLEOTIDE SEQUENCE [LARGE SCALE GENOMIC DNA]</scope>
</reference>
<protein>
    <submittedName>
        <fullName evidence="1">Uncharacterized protein</fullName>
    </submittedName>
</protein>